<keyword evidence="8" id="KW-1133">Transmembrane helix</keyword>
<dbReference type="InterPro" id="IPR001650">
    <property type="entry name" value="Helicase_C-like"/>
</dbReference>
<gene>
    <name evidence="11" type="ORF">D623_10001993</name>
</gene>
<dbReference type="GO" id="GO:0016787">
    <property type="term" value="F:hydrolase activity"/>
    <property type="evidence" value="ECO:0007669"/>
    <property type="project" value="UniProtKB-KW"/>
</dbReference>
<dbReference type="GO" id="GO:0006397">
    <property type="term" value="P:mRNA processing"/>
    <property type="evidence" value="ECO:0007669"/>
    <property type="project" value="UniProtKB-ARBA"/>
</dbReference>
<dbReference type="CDD" id="cd18019">
    <property type="entry name" value="DEXHc_Brr2_1"/>
    <property type="match status" value="1"/>
</dbReference>
<dbReference type="Pfam" id="PF23445">
    <property type="entry name" value="WHD_SNRNP200"/>
    <property type="match status" value="1"/>
</dbReference>
<evidence type="ECO:0000256" key="4">
    <source>
        <dbReference type="ARBA" id="ARBA00022806"/>
    </source>
</evidence>
<reference evidence="11 12" key="1">
    <citation type="journal article" date="2013" name="Nat. Commun.">
        <title>Genome analysis reveals insights into physiology and longevity of the Brandt's bat Myotis brandtii.</title>
        <authorList>
            <person name="Seim I."/>
            <person name="Fang X."/>
            <person name="Xiong Z."/>
            <person name="Lobanov A.V."/>
            <person name="Huang Z."/>
            <person name="Ma S."/>
            <person name="Feng Y."/>
            <person name="Turanov A.A."/>
            <person name="Zhu Y."/>
            <person name="Lenz T.L."/>
            <person name="Gerashchenko M.V."/>
            <person name="Fan D."/>
            <person name="Hee Yim S."/>
            <person name="Yao X."/>
            <person name="Jordan D."/>
            <person name="Xiong Y."/>
            <person name="Ma Y."/>
            <person name="Lyapunov A.N."/>
            <person name="Chen G."/>
            <person name="Kulakova O.I."/>
            <person name="Sun Y."/>
            <person name="Lee S.G."/>
            <person name="Bronson R.T."/>
            <person name="Moskalev A.A."/>
            <person name="Sunyaev S.R."/>
            <person name="Zhang G."/>
            <person name="Krogh A."/>
            <person name="Wang J."/>
            <person name="Gladyshev V.N."/>
        </authorList>
    </citation>
    <scope>NUCLEOTIDE SEQUENCE [LARGE SCALE GENOMIC DNA]</scope>
</reference>
<dbReference type="FunFam" id="1.10.10.10:FF:000024">
    <property type="entry name" value="U5 small nuclear ribonucleoprotein helicase"/>
    <property type="match status" value="1"/>
</dbReference>
<dbReference type="SMART" id="SM00490">
    <property type="entry name" value="HELICc"/>
    <property type="match status" value="1"/>
</dbReference>
<dbReference type="SMART" id="SM00973">
    <property type="entry name" value="Sec63"/>
    <property type="match status" value="1"/>
</dbReference>
<dbReference type="InterPro" id="IPR050474">
    <property type="entry name" value="Hel308_SKI2-like"/>
</dbReference>
<feature type="transmembrane region" description="Helical" evidence="8">
    <location>
        <begin position="1049"/>
        <end position="1070"/>
    </location>
</feature>
<dbReference type="Gene3D" id="3.40.50.300">
    <property type="entry name" value="P-loop containing nucleotide triphosphate hydrolases"/>
    <property type="match status" value="2"/>
</dbReference>
<proteinExistence type="predicted"/>
<keyword evidence="2" id="KW-0547">Nucleotide-binding</keyword>
<dbReference type="InterPro" id="IPR014001">
    <property type="entry name" value="Helicase_ATP-bd"/>
</dbReference>
<name>S7MZP7_MYOBR</name>
<dbReference type="EMBL" id="KE162619">
    <property type="protein sequence ID" value="EPQ09075.1"/>
    <property type="molecule type" value="Genomic_DNA"/>
</dbReference>
<feature type="domain" description="Helicase C-terminal" evidence="10">
    <location>
        <begin position="601"/>
        <end position="838"/>
    </location>
</feature>
<dbReference type="SUPFAM" id="SSF158702">
    <property type="entry name" value="Sec63 N-terminal domain-like"/>
    <property type="match status" value="1"/>
</dbReference>
<feature type="transmembrane region" description="Helical" evidence="8">
    <location>
        <begin position="1011"/>
        <end position="1037"/>
    </location>
</feature>
<evidence type="ECO:0000256" key="3">
    <source>
        <dbReference type="ARBA" id="ARBA00022801"/>
    </source>
</evidence>
<accession>S7MZP7</accession>
<dbReference type="InterPro" id="IPR004179">
    <property type="entry name" value="Sec63-dom"/>
</dbReference>
<keyword evidence="8" id="KW-0472">Membrane</keyword>
<keyword evidence="8" id="KW-0812">Transmembrane</keyword>
<keyword evidence="5" id="KW-0067">ATP-binding</keyword>
<evidence type="ECO:0000313" key="11">
    <source>
        <dbReference type="EMBL" id="EPQ09075.1"/>
    </source>
</evidence>
<evidence type="ECO:0000259" key="9">
    <source>
        <dbReference type="PROSITE" id="PS51192"/>
    </source>
</evidence>
<keyword evidence="4 11" id="KW-0347">Helicase</keyword>
<dbReference type="InterPro" id="IPR041094">
    <property type="entry name" value="Brr2_helicase_PWI"/>
</dbReference>
<keyword evidence="1" id="KW-0677">Repeat</keyword>
<keyword evidence="12" id="KW-1185">Reference proteome</keyword>
<dbReference type="GO" id="GO:0005634">
    <property type="term" value="C:nucleus"/>
    <property type="evidence" value="ECO:0007669"/>
    <property type="project" value="TreeGrafter"/>
</dbReference>
<sequence>MKGYTLLSEGIDEMVGIIYKPKTKNTREIYEVLLSFIQAALGDQPRDILCGAADEVLAVLKNEKLRDKERRKEIDLLLGQTDDTRYHVLVNLGKKITDYGGDKEIQNMDDNIDETYGVNVQFESDEEEGDEDVYGEVREEASDDDMEGDEAVVRCTLSANLVASGELMSSKKKDLHPRDIDAFWLQRQLSRFYDDAIVSQKKADEVLEILKTASDDRECENQLVLLLGFNTFDFIKVLRQHRMMILYCTLLASAQSEAEKERIMGKMEADPELSKFLYQLHETEKEDLIREERSRRERVRQSRMDTDLETMDLDQGGEALAPRQVLDLEDLVFTQGSHFMANKRCQLPDGSFRRQRKGYEEVHVPALKPKPFGSEEQLLPVEKLPKYAQAGFEGFKTLNRIQSKLYRAALETDENLLLCAPTGAGKTNVALMCMLREIGKHINPDGTINVDNFKIIYIAPMRSLVQEMVGSFGKRLATYGITVAELTGDHQLHKEEISATQIIVCTPEKWDIITRKGGERTYTQLVRLIILDEIHLLHDDRGPVLEALVARAIRNIEMTQEEVRLIGLSATLPNYEDVATFLRVDPAKGLFYFDNSFRPVPLEQTYVGITEKKAIKRFQIMNEIVYEKIMEHAGKNQVLVFVHSRKETGKTARAIRDMCLEKDTLGLFLREGSASTEVLRTEAEQCKNLELKDLLPYGFAIHHAGMTRVDRTLVEDLFADKHIQVLVSTATLAWGVNLPAHTVIIKGTQVYSPEKGRWTELGALDILQMLGRAGRPQYDTKGEGILITSHGELQYYLSLLNQQLPIESQMVSKLPDMLNAEIVLGNVQNAKDAVNWLGYAYLYIRMLRSPTLYGISHDDLKGDPLLDQRRLDLVHTAALMLDKNNLVKYDKKTGNFQAIRLIQACVDVLSSNGWLSPALAAMELAQMVTQAMWPKDPYLKQLPHFTSEHIKRCTDKGALSITALCTALAEPAWLHIHGGTCSRQELGVSDVLGYVHPDLLKDFCMNPQTVLLLRVIATFCFLGILCSLSAFLLDVFGPKHPALKITRRYAFAHILTVLQCATVIGFSYWASELILAQQQQHKKYHGSQVYVTFAVSFYLVAGAGGASILATAANLLRHYPTEEEEQALELLSEMEETEPYPSEYEVINQFQPPPAYTP</sequence>
<keyword evidence="3" id="KW-0378">Hydrolase</keyword>
<dbReference type="InterPro" id="IPR048863">
    <property type="entry name" value="BRR2_plug"/>
</dbReference>
<evidence type="ECO:0000256" key="7">
    <source>
        <dbReference type="SAM" id="MobiDB-lite"/>
    </source>
</evidence>
<dbReference type="GO" id="GO:1990904">
    <property type="term" value="C:ribonucleoprotein complex"/>
    <property type="evidence" value="ECO:0007669"/>
    <property type="project" value="UniProtKB-KW"/>
</dbReference>
<dbReference type="InterPro" id="IPR036388">
    <property type="entry name" value="WH-like_DNA-bd_sf"/>
</dbReference>
<dbReference type="Pfam" id="PF00270">
    <property type="entry name" value="DEAD"/>
    <property type="match status" value="1"/>
</dbReference>
<dbReference type="Gene3D" id="1.10.150.20">
    <property type="entry name" value="5' to 3' exonuclease, C-terminal subdomain"/>
    <property type="match status" value="1"/>
</dbReference>
<dbReference type="Gene3D" id="1.10.10.10">
    <property type="entry name" value="Winged helix-like DNA-binding domain superfamily/Winged helix DNA-binding domain"/>
    <property type="match status" value="1"/>
</dbReference>
<dbReference type="Pfam" id="PF18149">
    <property type="entry name" value="Helicase_PWI"/>
    <property type="match status" value="1"/>
</dbReference>
<evidence type="ECO:0000313" key="12">
    <source>
        <dbReference type="Proteomes" id="UP000052978"/>
    </source>
</evidence>
<dbReference type="SMART" id="SM00487">
    <property type="entry name" value="DEXDc"/>
    <property type="match status" value="1"/>
</dbReference>
<dbReference type="PROSITE" id="PS51192">
    <property type="entry name" value="HELICASE_ATP_BIND_1"/>
    <property type="match status" value="1"/>
</dbReference>
<evidence type="ECO:0000256" key="8">
    <source>
        <dbReference type="SAM" id="Phobius"/>
    </source>
</evidence>
<evidence type="ECO:0000259" key="10">
    <source>
        <dbReference type="PROSITE" id="PS51194"/>
    </source>
</evidence>
<dbReference type="InterPro" id="IPR011545">
    <property type="entry name" value="DEAD/DEAH_box_helicase_dom"/>
</dbReference>
<dbReference type="AlphaFoldDB" id="S7MZP7"/>
<dbReference type="FunFam" id="3.40.50.300:FF:003287">
    <property type="entry name" value="U5 small nuclear ribonucleoprotein 200 kDa helicase"/>
    <property type="match status" value="1"/>
</dbReference>
<dbReference type="SUPFAM" id="SSF52540">
    <property type="entry name" value="P-loop containing nucleoside triphosphate hydrolases"/>
    <property type="match status" value="2"/>
</dbReference>
<dbReference type="FunFam" id="3.40.50.300:FF:000062">
    <property type="entry name" value="U5 small nuclear ribonucleoprotein helicase"/>
    <property type="match status" value="1"/>
</dbReference>
<dbReference type="PANTHER" id="PTHR47961">
    <property type="entry name" value="DNA POLYMERASE THETA, PUTATIVE (AFU_ORTHOLOGUE AFUA_1G05260)-RELATED"/>
    <property type="match status" value="1"/>
</dbReference>
<dbReference type="Pfam" id="PF20517">
    <property type="entry name" value="TMEM127"/>
    <property type="match status" value="1"/>
</dbReference>
<dbReference type="PROSITE" id="PS51194">
    <property type="entry name" value="HELICASE_CTER"/>
    <property type="match status" value="1"/>
</dbReference>
<dbReference type="CDD" id="cd18795">
    <property type="entry name" value="SF2_C_Ski2"/>
    <property type="match status" value="1"/>
</dbReference>
<keyword evidence="11" id="KW-0687">Ribonucleoprotein</keyword>
<evidence type="ECO:0000256" key="5">
    <source>
        <dbReference type="ARBA" id="ARBA00022840"/>
    </source>
</evidence>
<evidence type="ECO:0000256" key="6">
    <source>
        <dbReference type="ARBA" id="ARBA00034541"/>
    </source>
</evidence>
<dbReference type="PANTHER" id="PTHR47961:SF4">
    <property type="entry name" value="ACTIVATING SIGNAL COINTEGRATOR 1 COMPLEX SUBUNIT 3"/>
    <property type="match status" value="1"/>
</dbReference>
<evidence type="ECO:0000256" key="1">
    <source>
        <dbReference type="ARBA" id="ARBA00022737"/>
    </source>
</evidence>
<organism evidence="11 12">
    <name type="scientific">Myotis brandtii</name>
    <name type="common">Brandt's bat</name>
    <dbReference type="NCBI Taxonomy" id="109478"/>
    <lineage>
        <taxon>Eukaryota</taxon>
        <taxon>Metazoa</taxon>
        <taxon>Chordata</taxon>
        <taxon>Craniata</taxon>
        <taxon>Vertebrata</taxon>
        <taxon>Euteleostomi</taxon>
        <taxon>Mammalia</taxon>
        <taxon>Eutheria</taxon>
        <taxon>Laurasiatheria</taxon>
        <taxon>Chiroptera</taxon>
        <taxon>Yangochiroptera</taxon>
        <taxon>Vespertilionidae</taxon>
        <taxon>Myotis</taxon>
    </lineage>
</organism>
<dbReference type="Pfam" id="PF21188">
    <property type="entry name" value="BRR2_plug"/>
    <property type="match status" value="1"/>
</dbReference>
<dbReference type="InterPro" id="IPR057842">
    <property type="entry name" value="WH_MER3"/>
</dbReference>
<dbReference type="InterPro" id="IPR027417">
    <property type="entry name" value="P-loop_NTPase"/>
</dbReference>
<feature type="region of interest" description="Disordered" evidence="7">
    <location>
        <begin position="1135"/>
        <end position="1158"/>
    </location>
</feature>
<feature type="transmembrane region" description="Helical" evidence="8">
    <location>
        <begin position="1090"/>
        <end position="1116"/>
    </location>
</feature>
<protein>
    <recommendedName>
        <fullName evidence="6">U5 small nuclear ribonucleoprotein 200 kDa helicase</fullName>
    </recommendedName>
</protein>
<feature type="domain" description="Helicase ATP-binding" evidence="9">
    <location>
        <begin position="407"/>
        <end position="590"/>
    </location>
</feature>
<dbReference type="GO" id="GO:0005524">
    <property type="term" value="F:ATP binding"/>
    <property type="evidence" value="ECO:0007669"/>
    <property type="project" value="UniProtKB-KW"/>
</dbReference>
<dbReference type="GO" id="GO:0003676">
    <property type="term" value="F:nucleic acid binding"/>
    <property type="evidence" value="ECO:0007669"/>
    <property type="project" value="InterPro"/>
</dbReference>
<evidence type="ECO:0000256" key="2">
    <source>
        <dbReference type="ARBA" id="ARBA00022741"/>
    </source>
</evidence>
<dbReference type="Pfam" id="PF00271">
    <property type="entry name" value="Helicase_C"/>
    <property type="match status" value="1"/>
</dbReference>
<dbReference type="InterPro" id="IPR046795">
    <property type="entry name" value="TMEM127_TM"/>
</dbReference>
<dbReference type="GO" id="GO:0003678">
    <property type="term" value="F:DNA helicase activity"/>
    <property type="evidence" value="ECO:0007669"/>
    <property type="project" value="TreeGrafter"/>
</dbReference>
<dbReference type="Proteomes" id="UP000052978">
    <property type="component" value="Unassembled WGS sequence"/>
</dbReference>
<dbReference type="GO" id="GO:0000712">
    <property type="term" value="P:resolution of meiotic recombination intermediates"/>
    <property type="evidence" value="ECO:0007669"/>
    <property type="project" value="TreeGrafter"/>
</dbReference>